<evidence type="ECO:0000313" key="3">
    <source>
        <dbReference type="Proteomes" id="UP001204376"/>
    </source>
</evidence>
<dbReference type="EMBL" id="JANHOH010000003">
    <property type="protein sequence ID" value="MCQ6959383.1"/>
    <property type="molecule type" value="Genomic_DNA"/>
</dbReference>
<sequence>MTLSPVSVHKNIWFTALTAFAILCGGLLIMHHVPPVKRDLIATAFLTDIVVIFPIAYYYLLIRPLKLKKWSIFLVISCCLAVAYFILPAHQRYYIVQLRKLSACIELGILIYCVSKIKKIIASYKQLRVQAPYSPYILRQSMFNVLGNGIGIKLMASELSILRFGLLFWRKQKGIPLSATSYSIHKESGYIAMFCIVLFACFAELMGFHLLIAHYSKTAAFIVSLLTVYGIVIIVGDLVAIIKSPVLVMPDKVVLRTGIRWVAVIDRDNIISVEKVRTGFEPGEDCFQGGILKSSVNICFTFAHPVSIERIYSKTVSAKQIVMTVDKTDELIAQLRRT</sequence>
<feature type="transmembrane region" description="Helical" evidence="1">
    <location>
        <begin position="150"/>
        <end position="169"/>
    </location>
</feature>
<keyword evidence="3" id="KW-1185">Reference proteome</keyword>
<protein>
    <submittedName>
        <fullName evidence="2">Uncharacterized protein</fullName>
    </submittedName>
</protein>
<reference evidence="2 3" key="1">
    <citation type="submission" date="2022-07" db="EMBL/GenBank/DDBJ databases">
        <title>Mucilaginibacter sp. JC4.</title>
        <authorList>
            <person name="Le V."/>
            <person name="Ko S.-R."/>
            <person name="Ahn C.-Y."/>
            <person name="Oh H.-M."/>
        </authorList>
    </citation>
    <scope>NUCLEOTIDE SEQUENCE [LARGE SCALE GENOMIC DNA]</scope>
    <source>
        <strain evidence="2 3">JC4</strain>
    </source>
</reference>
<feature type="transmembrane region" description="Helical" evidence="1">
    <location>
        <begin position="218"/>
        <end position="242"/>
    </location>
</feature>
<proteinExistence type="predicted"/>
<keyword evidence="1" id="KW-0812">Transmembrane</keyword>
<dbReference type="Proteomes" id="UP001204376">
    <property type="component" value="Unassembled WGS sequence"/>
</dbReference>
<organism evidence="2 3">
    <name type="scientific">Mucilaginibacter aquariorum</name>
    <dbReference type="NCBI Taxonomy" id="2967225"/>
    <lineage>
        <taxon>Bacteria</taxon>
        <taxon>Pseudomonadati</taxon>
        <taxon>Bacteroidota</taxon>
        <taxon>Sphingobacteriia</taxon>
        <taxon>Sphingobacteriales</taxon>
        <taxon>Sphingobacteriaceae</taxon>
        <taxon>Mucilaginibacter</taxon>
    </lineage>
</organism>
<gene>
    <name evidence="2" type="ORF">NPE20_15510</name>
</gene>
<keyword evidence="1" id="KW-1133">Transmembrane helix</keyword>
<feature type="transmembrane region" description="Helical" evidence="1">
    <location>
        <begin position="12"/>
        <end position="34"/>
    </location>
</feature>
<evidence type="ECO:0000313" key="2">
    <source>
        <dbReference type="EMBL" id="MCQ6959383.1"/>
    </source>
</evidence>
<evidence type="ECO:0000256" key="1">
    <source>
        <dbReference type="SAM" id="Phobius"/>
    </source>
</evidence>
<dbReference type="RefSeq" id="WP_256539580.1">
    <property type="nucleotide sequence ID" value="NZ_JANHOH010000003.1"/>
</dbReference>
<feature type="transmembrane region" description="Helical" evidence="1">
    <location>
        <begin position="190"/>
        <end position="212"/>
    </location>
</feature>
<feature type="transmembrane region" description="Helical" evidence="1">
    <location>
        <begin position="72"/>
        <end position="90"/>
    </location>
</feature>
<accession>A0ABT1T4J2</accession>
<name>A0ABT1T4J2_9SPHI</name>
<feature type="transmembrane region" description="Helical" evidence="1">
    <location>
        <begin position="40"/>
        <end position="60"/>
    </location>
</feature>
<keyword evidence="1" id="KW-0472">Membrane</keyword>
<comment type="caution">
    <text evidence="2">The sequence shown here is derived from an EMBL/GenBank/DDBJ whole genome shotgun (WGS) entry which is preliminary data.</text>
</comment>